<accession>A0AA35V085</accession>
<proteinExistence type="predicted"/>
<name>A0AA35V085_METCP</name>
<gene>
    <name evidence="1" type="ORF">MCNOR_1892</name>
</gene>
<evidence type="ECO:0000313" key="1">
    <source>
        <dbReference type="EMBL" id="CAI8818298.1"/>
    </source>
</evidence>
<dbReference type="Proteomes" id="UP001158598">
    <property type="component" value="Chromosome"/>
</dbReference>
<dbReference type="RefSeq" id="WP_218796931.1">
    <property type="nucleotide sequence ID" value="NZ_CP079097.1"/>
</dbReference>
<dbReference type="AlphaFoldDB" id="A0AA35V085"/>
<organism evidence="1 2">
    <name type="scientific">Methylococcus capsulatus</name>
    <dbReference type="NCBI Taxonomy" id="414"/>
    <lineage>
        <taxon>Bacteria</taxon>
        <taxon>Pseudomonadati</taxon>
        <taxon>Pseudomonadota</taxon>
        <taxon>Gammaproteobacteria</taxon>
        <taxon>Methylococcales</taxon>
        <taxon>Methylococcaceae</taxon>
        <taxon>Methylococcus</taxon>
    </lineage>
</organism>
<sequence length="141" mass="14023">MPTFALYTDAALTQLLAGNLVATQNADGSTPPVVFTLYLGSPTANRKIQANANPGVDPIQATVVDANTGSGHSASEVKLAATQAGLAAAVGGSALDLGTEILSGAANAKPIWIEVNDATHAVGTATELAVVIANVRETATA</sequence>
<reference evidence="1" key="1">
    <citation type="submission" date="2023-03" db="EMBL/GenBank/DDBJ databases">
        <authorList>
            <person name="Pearce D."/>
        </authorList>
    </citation>
    <scope>NUCLEOTIDE SEQUENCE</scope>
    <source>
        <strain evidence="1">Mc</strain>
    </source>
</reference>
<evidence type="ECO:0000313" key="2">
    <source>
        <dbReference type="Proteomes" id="UP001158598"/>
    </source>
</evidence>
<dbReference type="EMBL" id="OX458332">
    <property type="protein sequence ID" value="CAI8818298.1"/>
    <property type="molecule type" value="Genomic_DNA"/>
</dbReference>
<protein>
    <submittedName>
        <fullName evidence="1">Uncharacterized protein</fullName>
    </submittedName>
</protein>